<evidence type="ECO:0000256" key="5">
    <source>
        <dbReference type="ARBA" id="ARBA00022801"/>
    </source>
</evidence>
<evidence type="ECO:0000256" key="3">
    <source>
        <dbReference type="ARBA" id="ARBA00022670"/>
    </source>
</evidence>
<dbReference type="InterPro" id="IPR011055">
    <property type="entry name" value="Dup_hybrid_motif"/>
</dbReference>
<keyword evidence="8" id="KW-0812">Transmembrane</keyword>
<evidence type="ECO:0000256" key="4">
    <source>
        <dbReference type="ARBA" id="ARBA00022723"/>
    </source>
</evidence>
<evidence type="ECO:0000313" key="12">
    <source>
        <dbReference type="Proteomes" id="UP001366060"/>
    </source>
</evidence>
<evidence type="ECO:0000256" key="7">
    <source>
        <dbReference type="ARBA" id="ARBA00023049"/>
    </source>
</evidence>
<comment type="caution">
    <text evidence="11">The sequence shown here is derived from an EMBL/GenBank/DDBJ whole genome shotgun (WGS) entry which is preliminary data.</text>
</comment>
<dbReference type="PANTHER" id="PTHR21666:SF292">
    <property type="entry name" value="MUREIN DD-ENDOPEPTIDASE MEPM"/>
    <property type="match status" value="1"/>
</dbReference>
<reference evidence="11 12" key="1">
    <citation type="submission" date="2024-02" db="EMBL/GenBank/DDBJ databases">
        <title>Bacteria isolated from the canopy kelp, Nereocystis luetkeana.</title>
        <authorList>
            <person name="Pfister C.A."/>
            <person name="Younker I.T."/>
            <person name="Light S.H."/>
        </authorList>
    </citation>
    <scope>NUCLEOTIDE SEQUENCE [LARGE SCALE GENOMIC DNA]</scope>
    <source>
        <strain evidence="11 12">TI.2.07</strain>
    </source>
</reference>
<dbReference type="SUPFAM" id="SSF51261">
    <property type="entry name" value="Duplicated hybrid motif"/>
    <property type="match status" value="1"/>
</dbReference>
<dbReference type="Gene3D" id="3.10.450.350">
    <property type="match status" value="2"/>
</dbReference>
<dbReference type="RefSeq" id="WP_341628319.1">
    <property type="nucleotide sequence ID" value="NZ_JBAKBA010000026.1"/>
</dbReference>
<keyword evidence="8" id="KW-0472">Membrane</keyword>
<keyword evidence="8" id="KW-1133">Transmembrane helix</keyword>
<keyword evidence="3" id="KW-0645">Protease</keyword>
<proteinExistence type="predicted"/>
<dbReference type="Proteomes" id="UP001366060">
    <property type="component" value="Unassembled WGS sequence"/>
</dbReference>
<name>A0ABU9HD08_9GAMM</name>
<feature type="domain" description="M23ase beta-sheet core" evidence="9">
    <location>
        <begin position="315"/>
        <end position="408"/>
    </location>
</feature>
<keyword evidence="7" id="KW-0482">Metalloprotease</keyword>
<comment type="cofactor">
    <cofactor evidence="1">
        <name>Zn(2+)</name>
        <dbReference type="ChEBI" id="CHEBI:29105"/>
    </cofactor>
</comment>
<dbReference type="InterPro" id="IPR050570">
    <property type="entry name" value="Cell_wall_metabolism_enzyme"/>
</dbReference>
<accession>A0ABU9HD08</accession>
<sequence>MPLLFQCKNMFRKALFFINNLPRLHFWAIIALFFFLLFVSLIPPSDHSNKNIKRELTLPISDSLKGGYAIAEPQNAIRDNSDKLFPDFSGNREVEITISSGDTLSEIFSNESISAAVLQELLEADTEYLRLANLIPGQVVQLLVSPDNQLLALKIIIDRANTLSFVLKDGVYTSNLEIKEGEWRNSYYQGSVTGSFYVSAKKSGLSASQIQQISSALSEQFDFNRQLRVGDTFHVLVAKQYIEGAYSFDSEVLAIIIKTRSRNYTAFLNEDGRYYDKKGRGLSKAYRRYPVNGKPRISSRFNPKRLHPITKRVSPHNGTDFAVPVGTNVYATGDGVVLRAGYHPAAGNYIVIKHGRKYTTRFLHLSKILVHKGQRVAIDQLIAKSGNTGRSTGAHLHYEFHVYNKPVNAMTVDLPLSQEMPKKELKAFNARRDLSLREMGEF</sequence>
<dbReference type="Pfam" id="PF19425">
    <property type="entry name" value="Csd3_N2"/>
    <property type="match status" value="1"/>
</dbReference>
<comment type="subcellular location">
    <subcellularLocation>
        <location evidence="2">Cell envelope</location>
    </subcellularLocation>
</comment>
<dbReference type="PANTHER" id="PTHR21666">
    <property type="entry name" value="PEPTIDASE-RELATED"/>
    <property type="match status" value="1"/>
</dbReference>
<dbReference type="Pfam" id="PF01551">
    <property type="entry name" value="Peptidase_M23"/>
    <property type="match status" value="1"/>
</dbReference>
<keyword evidence="12" id="KW-1185">Reference proteome</keyword>
<keyword evidence="5" id="KW-0378">Hydrolase</keyword>
<gene>
    <name evidence="11" type="ORF">V6255_11655</name>
</gene>
<dbReference type="Gene3D" id="2.70.70.10">
    <property type="entry name" value="Glucose Permease (Domain IIA)"/>
    <property type="match status" value="1"/>
</dbReference>
<dbReference type="InterPro" id="IPR045834">
    <property type="entry name" value="Csd3_N2"/>
</dbReference>
<keyword evidence="6" id="KW-0862">Zinc</keyword>
<dbReference type="EMBL" id="JBAKBA010000026">
    <property type="protein sequence ID" value="MEL0659793.1"/>
    <property type="molecule type" value="Genomic_DNA"/>
</dbReference>
<feature type="domain" description="Csd3-like second N-terminal" evidence="10">
    <location>
        <begin position="180"/>
        <end position="303"/>
    </location>
</feature>
<protein>
    <submittedName>
        <fullName evidence="11">Peptidoglycan DD-metalloendopeptidase family protein</fullName>
    </submittedName>
</protein>
<evidence type="ECO:0000256" key="8">
    <source>
        <dbReference type="SAM" id="Phobius"/>
    </source>
</evidence>
<keyword evidence="4" id="KW-0479">Metal-binding</keyword>
<evidence type="ECO:0000259" key="10">
    <source>
        <dbReference type="Pfam" id="PF19425"/>
    </source>
</evidence>
<dbReference type="CDD" id="cd12797">
    <property type="entry name" value="M23_peptidase"/>
    <property type="match status" value="1"/>
</dbReference>
<evidence type="ECO:0000256" key="2">
    <source>
        <dbReference type="ARBA" id="ARBA00004196"/>
    </source>
</evidence>
<dbReference type="InterPro" id="IPR016047">
    <property type="entry name" value="M23ase_b-sheet_dom"/>
</dbReference>
<evidence type="ECO:0000313" key="11">
    <source>
        <dbReference type="EMBL" id="MEL0659793.1"/>
    </source>
</evidence>
<evidence type="ECO:0000256" key="6">
    <source>
        <dbReference type="ARBA" id="ARBA00022833"/>
    </source>
</evidence>
<feature type="transmembrane region" description="Helical" evidence="8">
    <location>
        <begin position="21"/>
        <end position="42"/>
    </location>
</feature>
<evidence type="ECO:0000256" key="1">
    <source>
        <dbReference type="ARBA" id="ARBA00001947"/>
    </source>
</evidence>
<evidence type="ECO:0000259" key="9">
    <source>
        <dbReference type="Pfam" id="PF01551"/>
    </source>
</evidence>
<organism evidence="11 12">
    <name type="scientific">Psychromonas arctica</name>
    <dbReference type="NCBI Taxonomy" id="168275"/>
    <lineage>
        <taxon>Bacteria</taxon>
        <taxon>Pseudomonadati</taxon>
        <taxon>Pseudomonadota</taxon>
        <taxon>Gammaproteobacteria</taxon>
        <taxon>Alteromonadales</taxon>
        <taxon>Psychromonadaceae</taxon>
        <taxon>Psychromonas</taxon>
    </lineage>
</organism>